<dbReference type="HOGENOM" id="CLU_155255_0_0_5"/>
<keyword evidence="2" id="KW-1185">Reference proteome</keyword>
<dbReference type="PROSITE" id="PS51257">
    <property type="entry name" value="PROKAR_LIPOPROTEIN"/>
    <property type="match status" value="1"/>
</dbReference>
<dbReference type="RefSeq" id="WP_037282202.1">
    <property type="nucleotide sequence ID" value="NZ_KK088604.1"/>
</dbReference>
<comment type="caution">
    <text evidence="1">The sequence shown here is derived from an EMBL/GenBank/DDBJ whole genome shotgun (WGS) entry which is preliminary data.</text>
</comment>
<dbReference type="EMBL" id="AOSK01000111">
    <property type="protein sequence ID" value="EYD74501.1"/>
    <property type="molecule type" value="Genomic_DNA"/>
</dbReference>
<proteinExistence type="predicted"/>
<dbReference type="OrthoDB" id="7875456at2"/>
<dbReference type="STRING" id="442562.Rumeso_03797"/>
<organism evidence="1 2">
    <name type="scientific">Rubellimicrobium mesophilum DSM 19309</name>
    <dbReference type="NCBI Taxonomy" id="442562"/>
    <lineage>
        <taxon>Bacteria</taxon>
        <taxon>Pseudomonadati</taxon>
        <taxon>Pseudomonadota</taxon>
        <taxon>Alphaproteobacteria</taxon>
        <taxon>Rhodobacterales</taxon>
        <taxon>Roseobacteraceae</taxon>
        <taxon>Rubellimicrobium</taxon>
    </lineage>
</organism>
<evidence type="ECO:0000313" key="2">
    <source>
        <dbReference type="Proteomes" id="UP000019666"/>
    </source>
</evidence>
<gene>
    <name evidence="1" type="ORF">Rumeso_03797</name>
</gene>
<dbReference type="AlphaFoldDB" id="A0A017HJI3"/>
<dbReference type="Proteomes" id="UP000019666">
    <property type="component" value="Unassembled WGS sequence"/>
</dbReference>
<name>A0A017HJI3_9RHOB</name>
<protein>
    <submittedName>
        <fullName evidence="1">Uncharacterized protein</fullName>
    </submittedName>
</protein>
<evidence type="ECO:0000313" key="1">
    <source>
        <dbReference type="EMBL" id="EYD74501.1"/>
    </source>
</evidence>
<sequence length="130" mass="14504">MRPHAPLALLAALALAACETPRESCLSSASRDLTIVESLIRQTQGNISRGYAIERDQEVTVDRDFCRVEREDGSIRLRPCDRTRVENVRRPVAIDLRAEQAKLDSLLERRAALASETAARQQACIATYPE</sequence>
<accession>A0A017HJI3</accession>
<reference evidence="1 2" key="1">
    <citation type="submission" date="2013-02" db="EMBL/GenBank/DDBJ databases">
        <authorList>
            <person name="Fiebig A."/>
            <person name="Goeker M."/>
            <person name="Klenk H.-P.P."/>
        </authorList>
    </citation>
    <scope>NUCLEOTIDE SEQUENCE [LARGE SCALE GENOMIC DNA]</scope>
    <source>
        <strain evidence="1 2">DSM 19309</strain>
    </source>
</reference>